<evidence type="ECO:0000313" key="3">
    <source>
        <dbReference type="Proteomes" id="UP000240996"/>
    </source>
</evidence>
<comment type="caution">
    <text evidence="2">The sequence shown here is derived from an EMBL/GenBank/DDBJ whole genome shotgun (WGS) entry which is preliminary data.</text>
</comment>
<dbReference type="InterPro" id="IPR050712">
    <property type="entry name" value="NAD(P)H-dep_reductase"/>
</dbReference>
<organism evidence="2 3">
    <name type="scientific">Sphingomonas aerolata</name>
    <dbReference type="NCBI Taxonomy" id="185951"/>
    <lineage>
        <taxon>Bacteria</taxon>
        <taxon>Pseudomonadati</taxon>
        <taxon>Pseudomonadota</taxon>
        <taxon>Alphaproteobacteria</taxon>
        <taxon>Sphingomonadales</taxon>
        <taxon>Sphingomonadaceae</taxon>
        <taxon>Sphingomonas</taxon>
    </lineage>
</organism>
<dbReference type="PANTHER" id="PTHR30543">
    <property type="entry name" value="CHROMATE REDUCTASE"/>
    <property type="match status" value="1"/>
</dbReference>
<feature type="domain" description="NADPH-dependent FMN reductase-like" evidence="1">
    <location>
        <begin position="6"/>
        <end position="149"/>
    </location>
</feature>
<dbReference type="SUPFAM" id="SSF52218">
    <property type="entry name" value="Flavoproteins"/>
    <property type="match status" value="1"/>
</dbReference>
<gene>
    <name evidence="2" type="ORF">C8J24_3352</name>
</gene>
<evidence type="ECO:0000313" key="2">
    <source>
        <dbReference type="EMBL" id="PTM45132.1"/>
    </source>
</evidence>
<dbReference type="GO" id="GO:0010181">
    <property type="term" value="F:FMN binding"/>
    <property type="evidence" value="ECO:0007669"/>
    <property type="project" value="TreeGrafter"/>
</dbReference>
<dbReference type="GO" id="GO:0016491">
    <property type="term" value="F:oxidoreductase activity"/>
    <property type="evidence" value="ECO:0007669"/>
    <property type="project" value="InterPro"/>
</dbReference>
<dbReference type="AlphaFoldDB" id="A0A2T4YP06"/>
<dbReference type="RefSeq" id="WP_107934124.1">
    <property type="nucleotide sequence ID" value="NZ_PZZN01000003.1"/>
</dbReference>
<accession>A0A2T4YP06</accession>
<dbReference type="InterPro" id="IPR005025">
    <property type="entry name" value="FMN_Rdtase-like_dom"/>
</dbReference>
<keyword evidence="3" id="KW-1185">Reference proteome</keyword>
<dbReference type="PANTHER" id="PTHR30543:SF21">
    <property type="entry name" value="NAD(P)H-DEPENDENT FMN REDUCTASE LOT6"/>
    <property type="match status" value="1"/>
</dbReference>
<protein>
    <submittedName>
        <fullName evidence="2">NAD(P)H-dependent FMN reductase</fullName>
    </submittedName>
</protein>
<dbReference type="Proteomes" id="UP000240996">
    <property type="component" value="Unassembled WGS sequence"/>
</dbReference>
<dbReference type="Pfam" id="PF03358">
    <property type="entry name" value="FMN_red"/>
    <property type="match status" value="1"/>
</dbReference>
<evidence type="ECO:0000259" key="1">
    <source>
        <dbReference type="Pfam" id="PF03358"/>
    </source>
</evidence>
<dbReference type="InterPro" id="IPR029039">
    <property type="entry name" value="Flavoprotein-like_sf"/>
</dbReference>
<name>A0A2T4YP06_9SPHN</name>
<dbReference type="EMBL" id="PZZN01000003">
    <property type="protein sequence ID" value="PTM45132.1"/>
    <property type="molecule type" value="Genomic_DNA"/>
</dbReference>
<dbReference type="Gene3D" id="3.40.50.360">
    <property type="match status" value="1"/>
</dbReference>
<proteinExistence type="predicted"/>
<sequence length="188" mass="19857">MIAPYIVGIGGTTRPGSSGERMVRAVLAATERNGATTRMFGGAELSALPHFAPEDAERSDAQREFVEAVRAADGIVIGSPGYHGGVSGLVKNAIDLLEDLRDDRRVYFDGRAVGLVVTAAGWQACGVTLQALRGIVHAMRGWPTPIGIAVNTFEQQPFAQDGSLADDGLRRQVAMQADQILLLAGATR</sequence>
<dbReference type="GO" id="GO:0005829">
    <property type="term" value="C:cytosol"/>
    <property type="evidence" value="ECO:0007669"/>
    <property type="project" value="TreeGrafter"/>
</dbReference>
<reference evidence="2 3" key="1">
    <citation type="submission" date="2018-04" db="EMBL/GenBank/DDBJ databases">
        <title>Genomic Encyclopedia of Type Strains, Phase III (KMG-III): the genomes of soil and plant-associated and newly described type strains.</title>
        <authorList>
            <person name="Whitman W."/>
        </authorList>
    </citation>
    <scope>NUCLEOTIDE SEQUENCE [LARGE SCALE GENOMIC DNA]</scope>
    <source>
        <strain evidence="2 3">NW12</strain>
    </source>
</reference>